<dbReference type="GO" id="GO:0045505">
    <property type="term" value="F:dynein intermediate chain binding"/>
    <property type="evidence" value="ECO:0007669"/>
    <property type="project" value="TreeGrafter"/>
</dbReference>
<dbReference type="PANTHER" id="PTHR11886">
    <property type="entry name" value="DYNEIN LIGHT CHAIN"/>
    <property type="match status" value="1"/>
</dbReference>
<dbReference type="Gene3D" id="3.30.740.10">
    <property type="entry name" value="Protein Inhibitor Of Neuronal Nitric Oxide Synthase"/>
    <property type="match status" value="1"/>
</dbReference>
<keyword evidence="1" id="KW-0963">Cytoplasm</keyword>
<keyword evidence="4" id="KW-1185">Reference proteome</keyword>
<keyword evidence="2" id="KW-1133">Transmembrane helix</keyword>
<dbReference type="AlphaFoldDB" id="A0A8B6BZE3"/>
<dbReference type="SMART" id="SM01375">
    <property type="entry name" value="Dynein_light"/>
    <property type="match status" value="1"/>
</dbReference>
<evidence type="ECO:0000313" key="4">
    <source>
        <dbReference type="Proteomes" id="UP000596742"/>
    </source>
</evidence>
<comment type="subcellular location">
    <subcellularLocation>
        <location evidence="1">Cytoplasm</location>
        <location evidence="1">Cytoskeleton</location>
    </subcellularLocation>
</comment>
<evidence type="ECO:0000313" key="3">
    <source>
        <dbReference type="EMBL" id="VDH97510.1"/>
    </source>
</evidence>
<dbReference type="SUPFAM" id="SSF54648">
    <property type="entry name" value="DLC"/>
    <property type="match status" value="1"/>
</dbReference>
<accession>A0A8B6BZE3</accession>
<name>A0A8B6BZE3_MYTGA</name>
<keyword evidence="1" id="KW-0206">Cytoskeleton</keyword>
<dbReference type="Pfam" id="PF01221">
    <property type="entry name" value="Dynein_light"/>
    <property type="match status" value="1"/>
</dbReference>
<dbReference type="InterPro" id="IPR001372">
    <property type="entry name" value="Dynein_light_chain_typ-1/2"/>
</dbReference>
<proteinExistence type="inferred from homology"/>
<keyword evidence="1" id="KW-0505">Motor protein</keyword>
<dbReference type="GO" id="GO:0005868">
    <property type="term" value="C:cytoplasmic dynein complex"/>
    <property type="evidence" value="ECO:0007669"/>
    <property type="project" value="TreeGrafter"/>
</dbReference>
<protein>
    <recommendedName>
        <fullName evidence="1">Dynein light chain</fullName>
    </recommendedName>
</protein>
<dbReference type="GO" id="GO:0007017">
    <property type="term" value="P:microtubule-based process"/>
    <property type="evidence" value="ECO:0007669"/>
    <property type="project" value="InterPro"/>
</dbReference>
<evidence type="ECO:0000256" key="1">
    <source>
        <dbReference type="RuleBase" id="RU365010"/>
    </source>
</evidence>
<sequence length="148" mass="17516">MKTNAFYFLFPYVGVLISFNMFNVHSFKNEIGDTSMNLSRNFTNEPENRNGLLPQGKHKRSLSYDILAVDMRYSTQHTLLRYAREAFQQHSYSSDVAEYIQNKARRYIGGTFQCVVGTSYGYSIIHNDLYYFYFKMNRYNILVFRTRA</sequence>
<dbReference type="OrthoDB" id="10033309at2759"/>
<comment type="caution">
    <text evidence="3">The sequence shown here is derived from an EMBL/GenBank/DDBJ whole genome shotgun (WGS) entry which is preliminary data.</text>
</comment>
<evidence type="ECO:0000256" key="2">
    <source>
        <dbReference type="SAM" id="Phobius"/>
    </source>
</evidence>
<dbReference type="PANTHER" id="PTHR11886:SF35">
    <property type="entry name" value="DYNEIN LIGHT CHAIN"/>
    <property type="match status" value="1"/>
</dbReference>
<dbReference type="Proteomes" id="UP000596742">
    <property type="component" value="Unassembled WGS sequence"/>
</dbReference>
<dbReference type="GO" id="GO:0005874">
    <property type="term" value="C:microtubule"/>
    <property type="evidence" value="ECO:0007669"/>
    <property type="project" value="UniProtKB-KW"/>
</dbReference>
<organism evidence="3 4">
    <name type="scientific">Mytilus galloprovincialis</name>
    <name type="common">Mediterranean mussel</name>
    <dbReference type="NCBI Taxonomy" id="29158"/>
    <lineage>
        <taxon>Eukaryota</taxon>
        <taxon>Metazoa</taxon>
        <taxon>Spiralia</taxon>
        <taxon>Lophotrochozoa</taxon>
        <taxon>Mollusca</taxon>
        <taxon>Bivalvia</taxon>
        <taxon>Autobranchia</taxon>
        <taxon>Pteriomorphia</taxon>
        <taxon>Mytilida</taxon>
        <taxon>Mytiloidea</taxon>
        <taxon>Mytilidae</taxon>
        <taxon>Mytilinae</taxon>
        <taxon>Mytilus</taxon>
    </lineage>
</organism>
<keyword evidence="1" id="KW-0243">Dynein</keyword>
<gene>
    <name evidence="3" type="ORF">MGAL_10B003134</name>
</gene>
<dbReference type="InterPro" id="IPR037177">
    <property type="entry name" value="DLC_sf"/>
</dbReference>
<keyword evidence="2" id="KW-0812">Transmembrane</keyword>
<keyword evidence="2" id="KW-0472">Membrane</keyword>
<comment type="similarity">
    <text evidence="1">Belongs to the dynein light chain family.</text>
</comment>
<dbReference type="CDD" id="cd21450">
    <property type="entry name" value="DLC-like_DYNLL1-like"/>
    <property type="match status" value="1"/>
</dbReference>
<reference evidence="3" key="1">
    <citation type="submission" date="2018-11" db="EMBL/GenBank/DDBJ databases">
        <authorList>
            <person name="Alioto T."/>
            <person name="Alioto T."/>
        </authorList>
    </citation>
    <scope>NUCLEOTIDE SEQUENCE</scope>
</reference>
<keyword evidence="1" id="KW-0493">Microtubule</keyword>
<dbReference type="EMBL" id="UYJE01000903">
    <property type="protein sequence ID" value="VDH97510.1"/>
    <property type="molecule type" value="Genomic_DNA"/>
</dbReference>
<feature type="transmembrane region" description="Helical" evidence="2">
    <location>
        <begin position="6"/>
        <end position="24"/>
    </location>
</feature>